<organism evidence="1 2">
    <name type="scientific">Austropuccinia psidii MF-1</name>
    <dbReference type="NCBI Taxonomy" id="1389203"/>
    <lineage>
        <taxon>Eukaryota</taxon>
        <taxon>Fungi</taxon>
        <taxon>Dikarya</taxon>
        <taxon>Basidiomycota</taxon>
        <taxon>Pucciniomycotina</taxon>
        <taxon>Pucciniomycetes</taxon>
        <taxon>Pucciniales</taxon>
        <taxon>Sphaerophragmiaceae</taxon>
        <taxon>Austropuccinia</taxon>
    </lineage>
</organism>
<dbReference type="Proteomes" id="UP000765509">
    <property type="component" value="Unassembled WGS sequence"/>
</dbReference>
<keyword evidence="2" id="KW-1185">Reference proteome</keyword>
<dbReference type="AlphaFoldDB" id="A0A9Q3BDA0"/>
<dbReference type="EMBL" id="AVOT02000493">
    <property type="protein sequence ID" value="MBW0463145.1"/>
    <property type="molecule type" value="Genomic_DNA"/>
</dbReference>
<comment type="caution">
    <text evidence="1">The sequence shown here is derived from an EMBL/GenBank/DDBJ whole genome shotgun (WGS) entry which is preliminary data.</text>
</comment>
<accession>A0A9Q3BDA0</accession>
<sequence>MKAHDPFDGTQAHKFRGFIQSCELIFHNDPENLFSDRKKVLYSTSFLTGGAGKWIEQNLSIRKAEKELDNLRMKESGHLSFYISDLIGLSIDSPKGEDLISGYDFLYHLNTIIHWKNGFITNDASYKDSSGINPFTINDFAISDSSVSLFGELNTTSLPSSLHIPFIMPSQSLLPSRDEVFKEIEDVGEDFSISSLHLFQGDMDLPPLSFHEYLEEQWDDAEE</sequence>
<evidence type="ECO:0008006" key="3">
    <source>
        <dbReference type="Google" id="ProtNLM"/>
    </source>
</evidence>
<gene>
    <name evidence="1" type="ORF">O181_002860</name>
</gene>
<evidence type="ECO:0000313" key="1">
    <source>
        <dbReference type="EMBL" id="MBW0463145.1"/>
    </source>
</evidence>
<reference evidence="1" key="1">
    <citation type="submission" date="2021-03" db="EMBL/GenBank/DDBJ databases">
        <title>Draft genome sequence of rust myrtle Austropuccinia psidii MF-1, a brazilian biotype.</title>
        <authorList>
            <person name="Quecine M.C."/>
            <person name="Pachon D.M.R."/>
            <person name="Bonatelli M.L."/>
            <person name="Correr F.H."/>
            <person name="Franceschini L.M."/>
            <person name="Leite T.F."/>
            <person name="Margarido G.R.A."/>
            <person name="Almeida C.A."/>
            <person name="Ferrarezi J.A."/>
            <person name="Labate C.A."/>
        </authorList>
    </citation>
    <scope>NUCLEOTIDE SEQUENCE</scope>
    <source>
        <strain evidence="1">MF-1</strain>
    </source>
</reference>
<proteinExistence type="predicted"/>
<name>A0A9Q3BDA0_9BASI</name>
<evidence type="ECO:0000313" key="2">
    <source>
        <dbReference type="Proteomes" id="UP000765509"/>
    </source>
</evidence>
<protein>
    <recommendedName>
        <fullName evidence="3">DUF4939 domain-containing protein</fullName>
    </recommendedName>
</protein>